<accession>X0YQT7</accession>
<evidence type="ECO:0000313" key="6">
    <source>
        <dbReference type="EMBL" id="GAG58600.1"/>
    </source>
</evidence>
<keyword evidence="3" id="KW-0547">Nucleotide-binding</keyword>
<dbReference type="GO" id="GO:0016887">
    <property type="term" value="F:ATP hydrolysis activity"/>
    <property type="evidence" value="ECO:0007669"/>
    <property type="project" value="InterPro"/>
</dbReference>
<dbReference type="PANTHER" id="PTHR42711:SF5">
    <property type="entry name" value="ABC TRANSPORTER ATP-BINDING PROTEIN NATA"/>
    <property type="match status" value="1"/>
</dbReference>
<dbReference type="PROSITE" id="PS50893">
    <property type="entry name" value="ABC_TRANSPORTER_2"/>
    <property type="match status" value="1"/>
</dbReference>
<dbReference type="Pfam" id="PF00005">
    <property type="entry name" value="ABC_tran"/>
    <property type="match status" value="1"/>
</dbReference>
<dbReference type="InterPro" id="IPR050763">
    <property type="entry name" value="ABC_transporter_ATP-binding"/>
</dbReference>
<dbReference type="PROSITE" id="PS00211">
    <property type="entry name" value="ABC_TRANSPORTER_1"/>
    <property type="match status" value="1"/>
</dbReference>
<gene>
    <name evidence="6" type="ORF">S01H4_07011</name>
</gene>
<dbReference type="SMART" id="SM00382">
    <property type="entry name" value="AAA"/>
    <property type="match status" value="1"/>
</dbReference>
<organism evidence="6">
    <name type="scientific">marine sediment metagenome</name>
    <dbReference type="NCBI Taxonomy" id="412755"/>
    <lineage>
        <taxon>unclassified sequences</taxon>
        <taxon>metagenomes</taxon>
        <taxon>ecological metagenomes</taxon>
    </lineage>
</organism>
<name>X0YQT7_9ZZZZ</name>
<dbReference type="Gene3D" id="3.40.50.300">
    <property type="entry name" value="P-loop containing nucleotide triphosphate hydrolases"/>
    <property type="match status" value="1"/>
</dbReference>
<evidence type="ECO:0000256" key="3">
    <source>
        <dbReference type="ARBA" id="ARBA00022741"/>
    </source>
</evidence>
<reference evidence="6" key="1">
    <citation type="journal article" date="2014" name="Front. Microbiol.">
        <title>High frequency of phylogenetically diverse reductive dehalogenase-homologous genes in deep subseafloor sedimentary metagenomes.</title>
        <authorList>
            <person name="Kawai M."/>
            <person name="Futagami T."/>
            <person name="Toyoda A."/>
            <person name="Takaki Y."/>
            <person name="Nishi S."/>
            <person name="Hori S."/>
            <person name="Arai W."/>
            <person name="Tsubouchi T."/>
            <person name="Morono Y."/>
            <person name="Uchiyama I."/>
            <person name="Ito T."/>
            <person name="Fujiyama A."/>
            <person name="Inagaki F."/>
            <person name="Takami H."/>
        </authorList>
    </citation>
    <scope>NUCLEOTIDE SEQUENCE</scope>
    <source>
        <strain evidence="6">Expedition CK06-06</strain>
    </source>
</reference>
<dbReference type="Pfam" id="PF13732">
    <property type="entry name" value="DrrA1-3_C"/>
    <property type="match status" value="1"/>
</dbReference>
<dbReference type="CDD" id="cd03230">
    <property type="entry name" value="ABC_DR_subfamily_A"/>
    <property type="match status" value="1"/>
</dbReference>
<proteinExistence type="inferred from homology"/>
<dbReference type="InterPro" id="IPR017871">
    <property type="entry name" value="ABC_transporter-like_CS"/>
</dbReference>
<dbReference type="InterPro" id="IPR003593">
    <property type="entry name" value="AAA+_ATPase"/>
</dbReference>
<comment type="caution">
    <text evidence="6">The sequence shown here is derived from an EMBL/GenBank/DDBJ whole genome shotgun (WGS) entry which is preliminary data.</text>
</comment>
<evidence type="ECO:0000256" key="4">
    <source>
        <dbReference type="ARBA" id="ARBA00022840"/>
    </source>
</evidence>
<dbReference type="AlphaFoldDB" id="X0YQT7"/>
<feature type="domain" description="ABC transporter" evidence="5">
    <location>
        <begin position="2"/>
        <end position="232"/>
    </location>
</feature>
<dbReference type="InterPro" id="IPR003439">
    <property type="entry name" value="ABC_transporter-like_ATP-bd"/>
</dbReference>
<evidence type="ECO:0000256" key="1">
    <source>
        <dbReference type="ARBA" id="ARBA00005417"/>
    </source>
</evidence>
<comment type="similarity">
    <text evidence="1">Belongs to the ABC transporter superfamily.</text>
</comment>
<dbReference type="EMBL" id="BART01002242">
    <property type="protein sequence ID" value="GAG58600.1"/>
    <property type="molecule type" value="Genomic_DNA"/>
</dbReference>
<dbReference type="GO" id="GO:0005524">
    <property type="term" value="F:ATP binding"/>
    <property type="evidence" value="ECO:0007669"/>
    <property type="project" value="UniProtKB-KW"/>
</dbReference>
<evidence type="ECO:0000256" key="2">
    <source>
        <dbReference type="ARBA" id="ARBA00022448"/>
    </source>
</evidence>
<sequence>MIKVENLTKKLETITAVENISFDINESEIFGFLGPNGAGKTTTIRMLSTLISQTSGKITIDNRSPESDSEYIRSIIGLLTESPGMYEKISAYDNLDYYSSFYSISNTIRKNNIKKYLKMFNLWDRKDDLAGTYSKGMKQKLALSRALIHEPKILFLDEPTAGLDPESAHMVRNFIESQKKEKTTVFLCTHNLEEASNLSDRVCIIKRKIIRIATLSELQSDDKNKRVEIVFTDDADRYIKLLEEIDEIKNIQSDKNKATLVIEKPEISNPIIIKKLVDSGAQVLYFNEIKATLEEIYLDLIKDEEAK</sequence>
<keyword evidence="2" id="KW-0813">Transport</keyword>
<protein>
    <recommendedName>
        <fullName evidence="5">ABC transporter domain-containing protein</fullName>
    </recommendedName>
</protein>
<dbReference type="PANTHER" id="PTHR42711">
    <property type="entry name" value="ABC TRANSPORTER ATP-BINDING PROTEIN"/>
    <property type="match status" value="1"/>
</dbReference>
<keyword evidence="4" id="KW-0067">ATP-binding</keyword>
<dbReference type="InterPro" id="IPR027417">
    <property type="entry name" value="P-loop_NTPase"/>
</dbReference>
<dbReference type="SUPFAM" id="SSF52540">
    <property type="entry name" value="P-loop containing nucleoside triphosphate hydrolases"/>
    <property type="match status" value="1"/>
</dbReference>
<dbReference type="InterPro" id="IPR025302">
    <property type="entry name" value="DrrA1/2-like_C"/>
</dbReference>
<evidence type="ECO:0000259" key="5">
    <source>
        <dbReference type="PROSITE" id="PS50893"/>
    </source>
</evidence>